<comment type="caution">
    <text evidence="3">The sequence shown here is derived from an EMBL/GenBank/DDBJ whole genome shotgun (WGS) entry which is preliminary data.</text>
</comment>
<proteinExistence type="predicted"/>
<reference evidence="3 4" key="1">
    <citation type="submission" date="2019-04" db="EMBL/GenBank/DDBJ databases">
        <title>Altererythrobacter aquimixticola sp. nov., isolated from sediment of junction between the ocean and a freshwater spring.</title>
        <authorList>
            <person name="Yoon J.-H."/>
        </authorList>
    </citation>
    <scope>NUCLEOTIDE SEQUENCE [LARGE SCALE GENOMIC DNA]</scope>
    <source>
        <strain evidence="3 4">SSKS-13</strain>
    </source>
</reference>
<dbReference type="EMBL" id="SSHH01000003">
    <property type="protein sequence ID" value="TIX49441.1"/>
    <property type="molecule type" value="Genomic_DNA"/>
</dbReference>
<dbReference type="InterPro" id="IPR036412">
    <property type="entry name" value="HAD-like_sf"/>
</dbReference>
<gene>
    <name evidence="3" type="ORF">E5222_11335</name>
</gene>
<dbReference type="PROSITE" id="PS51257">
    <property type="entry name" value="PROKAR_LIPOPROTEIN"/>
    <property type="match status" value="1"/>
</dbReference>
<feature type="region of interest" description="Disordered" evidence="1">
    <location>
        <begin position="86"/>
        <end position="105"/>
    </location>
</feature>
<name>A0A4T3EY43_9SPHN</name>
<dbReference type="OrthoDB" id="193314at2"/>
<protein>
    <submittedName>
        <fullName evidence="3">Uncharacterized protein</fullName>
    </submittedName>
</protein>
<evidence type="ECO:0000313" key="3">
    <source>
        <dbReference type="EMBL" id="TIX49441.1"/>
    </source>
</evidence>
<feature type="signal peptide" evidence="2">
    <location>
        <begin position="1"/>
        <end position="20"/>
    </location>
</feature>
<accession>A0A4T3EY43</accession>
<evidence type="ECO:0000256" key="1">
    <source>
        <dbReference type="SAM" id="MobiDB-lite"/>
    </source>
</evidence>
<evidence type="ECO:0000256" key="2">
    <source>
        <dbReference type="SAM" id="SignalP"/>
    </source>
</evidence>
<sequence>MRRRTRLFALMALSAGMLQGCQTLDKVNILAAIDGPFVPRSERGANVQEQSLAAAAASEEETIIAAPAPEEEATDVATAFADFRAPARTESTPAPPPVTAPRPEPATRELPALAASVLEMAPARRPASQPALTLPSPLTGFRSFYEFTLASLAKPGDRESMLLADPPSLNPALKSCERLPPAVLIDLDPAGGLIPLTSSSAPDPEFATSLATLRRRGATIYWISGHLPDAEPQLRELLKESGMDPGGIDPLIATGLGAERKQERRHALGESHCLIAILGDNRGDFDELFDYLRDPALAEPLEVHIGQGWFIAPPPLD</sequence>
<dbReference type="InterPro" id="IPR023214">
    <property type="entry name" value="HAD_sf"/>
</dbReference>
<dbReference type="SUPFAM" id="SSF56784">
    <property type="entry name" value="HAD-like"/>
    <property type="match status" value="1"/>
</dbReference>
<feature type="chain" id="PRO_5020187340" evidence="2">
    <location>
        <begin position="21"/>
        <end position="317"/>
    </location>
</feature>
<feature type="compositionally biased region" description="Pro residues" evidence="1">
    <location>
        <begin position="93"/>
        <end position="104"/>
    </location>
</feature>
<organism evidence="3 4">
    <name type="scientific">Alteraurantiacibacter aquimixticola</name>
    <dbReference type="NCBI Taxonomy" id="2489173"/>
    <lineage>
        <taxon>Bacteria</taxon>
        <taxon>Pseudomonadati</taxon>
        <taxon>Pseudomonadota</taxon>
        <taxon>Alphaproteobacteria</taxon>
        <taxon>Sphingomonadales</taxon>
        <taxon>Erythrobacteraceae</taxon>
        <taxon>Alteraurantiacibacter</taxon>
    </lineage>
</organism>
<keyword evidence="4" id="KW-1185">Reference proteome</keyword>
<dbReference type="Proteomes" id="UP000309389">
    <property type="component" value="Unassembled WGS sequence"/>
</dbReference>
<evidence type="ECO:0000313" key="4">
    <source>
        <dbReference type="Proteomes" id="UP000309389"/>
    </source>
</evidence>
<dbReference type="AlphaFoldDB" id="A0A4T3EY43"/>
<keyword evidence="2" id="KW-0732">Signal</keyword>
<dbReference type="Gene3D" id="3.40.50.1000">
    <property type="entry name" value="HAD superfamily/HAD-like"/>
    <property type="match status" value="1"/>
</dbReference>